<accession>A0ABV6TNZ7</accession>
<dbReference type="InterPro" id="IPR013517">
    <property type="entry name" value="FG-GAP"/>
</dbReference>
<evidence type="ECO:0000313" key="6">
    <source>
        <dbReference type="Proteomes" id="UP001589887"/>
    </source>
</evidence>
<feature type="compositionally biased region" description="Basic and acidic residues" evidence="2">
    <location>
        <begin position="603"/>
        <end position="612"/>
    </location>
</feature>
<dbReference type="PANTHER" id="PTHR44103">
    <property type="entry name" value="PROPROTEIN CONVERTASE P"/>
    <property type="match status" value="1"/>
</dbReference>
<reference evidence="5 6" key="1">
    <citation type="submission" date="2024-09" db="EMBL/GenBank/DDBJ databases">
        <authorList>
            <person name="Sun Q."/>
            <person name="Mori K."/>
        </authorList>
    </citation>
    <scope>NUCLEOTIDE SEQUENCE [LARGE SCALE GENOMIC DNA]</scope>
    <source>
        <strain evidence="5 6">JCM 4557</strain>
    </source>
</reference>
<feature type="signal peptide" evidence="3">
    <location>
        <begin position="1"/>
        <end position="25"/>
    </location>
</feature>
<dbReference type="Pfam" id="PF13860">
    <property type="entry name" value="FlgD_ig"/>
    <property type="match status" value="1"/>
</dbReference>
<protein>
    <submittedName>
        <fullName evidence="5">FG-GAP-like repeat-containing protein</fullName>
    </submittedName>
</protein>
<dbReference type="Proteomes" id="UP001589887">
    <property type="component" value="Unassembled WGS sequence"/>
</dbReference>
<dbReference type="InterPro" id="IPR028994">
    <property type="entry name" value="Integrin_alpha_N"/>
</dbReference>
<dbReference type="PANTHER" id="PTHR44103:SF1">
    <property type="entry name" value="PROPROTEIN CONVERTASE P"/>
    <property type="match status" value="1"/>
</dbReference>
<evidence type="ECO:0000259" key="4">
    <source>
        <dbReference type="Pfam" id="PF13860"/>
    </source>
</evidence>
<sequence>MRRHVLVRSAVVVAALVTTAGVVPATAVPHAAEPQDAAEVVLPAETRYVPRTDDVLEAGSTGYVHRQEGANAPVLTDYASGETKGLSDYSTPGALDHSGLRAMALGTSVNPAAIRITDQTTGHANTVEIPEGFLWTGAYTADSVVAYRLTDRAMSGISVFRQVDGKTVEQPLTGIPQGAITAVAVKQDSDGVVLRFRSQGRTLAQYLLQYNTATIRALPSNFWPRDITLGKGYVLGDEQTNEPLRVLRRDDPSAETTIALPKPSGGNESTLVRPVVIGDWIVFRTAIDPHAAPYVLGNKLWAVPVAGGTARELLPHVRDSVAFRPDGSALVTGGTGPKDWAIRRVTVGADGAPSLAVVRELPPVTARIKGIALGTGTLSYFSDSERDPSPSLYERKISPTGEVAEPVVRSHPFRDGARVQALGDGHTVYEAGKDLLSPSDTGRERIVQLPDTATLVDGFGQFTIGRTASQQYVGDLDRGLNDSVVLSGAKSAAALWGTTLWRPVGNSGTIEAYDLRSKQTTSTADIGCNPQELQALGRWIYWSCGPDKAGVYDRELKHSVAVPGGDVLLGDGFTVRHDHTTNKLALTDFSAGAGTAPTTSEVGDPKQSQEDDRRLSWTVDKFGGGLAYVDAEERIHIRRVAVGRSPLAIIESHSDTEMRLAADGRVPDEWHGSWQLSRPPVAWTVTVEDAKGRVVRTLRGDGKAQGALVSAVWDGNDDKGRMAPGGRQTWRLKVDIGDGAGLREMAGGDIRLWSYSDKFRDFDSDGLGDLLGITPNGTFDLRLGTGRGGVDGKLSGTSWKSATAAIPFGDFDGDRRNDVLVRLSSGELRAYHVYPGSGLWSEGWYTRIGTGWNIYDTLTSPGDLTGDGRADLVAREASTGDLYLYADNGARNFKPRVKIGRGWTGYTLTGAGDVNGDGKADLLARDTSGALWVYPGTGNGPLGARTKIGGGWQVYNALVGAGDLNADGKPDLLARGTDGVLWSYAGDGKGNFAGRQRIGGGWQMYKYLF</sequence>
<name>A0ABV6TNZ7_9ACTN</name>
<evidence type="ECO:0000313" key="5">
    <source>
        <dbReference type="EMBL" id="MFC0847103.1"/>
    </source>
</evidence>
<dbReference type="EMBL" id="JBHMQV010000009">
    <property type="protein sequence ID" value="MFC0847103.1"/>
    <property type="molecule type" value="Genomic_DNA"/>
</dbReference>
<evidence type="ECO:0000256" key="2">
    <source>
        <dbReference type="SAM" id="MobiDB-lite"/>
    </source>
</evidence>
<proteinExistence type="predicted"/>
<evidence type="ECO:0000256" key="1">
    <source>
        <dbReference type="ARBA" id="ARBA00022729"/>
    </source>
</evidence>
<dbReference type="Gene3D" id="2.60.40.4070">
    <property type="match status" value="1"/>
</dbReference>
<keyword evidence="1 3" id="KW-0732">Signal</keyword>
<feature type="chain" id="PRO_5047302613" evidence="3">
    <location>
        <begin position="26"/>
        <end position="1009"/>
    </location>
</feature>
<evidence type="ECO:0000256" key="3">
    <source>
        <dbReference type="SAM" id="SignalP"/>
    </source>
</evidence>
<dbReference type="Pfam" id="PF13517">
    <property type="entry name" value="FG-GAP_3"/>
    <property type="match status" value="2"/>
</dbReference>
<dbReference type="Gene3D" id="2.130.10.130">
    <property type="entry name" value="Integrin alpha, N-terminal"/>
    <property type="match status" value="1"/>
</dbReference>
<dbReference type="InterPro" id="IPR025965">
    <property type="entry name" value="FlgD/Vpr_Ig-like"/>
</dbReference>
<feature type="domain" description="FlgD/Vpr Ig-like" evidence="4">
    <location>
        <begin position="672"/>
        <end position="730"/>
    </location>
</feature>
<gene>
    <name evidence="5" type="ORF">ACFH04_25800</name>
</gene>
<dbReference type="RefSeq" id="WP_394322077.1">
    <property type="nucleotide sequence ID" value="NZ_JBHMQV010000009.1"/>
</dbReference>
<feature type="region of interest" description="Disordered" evidence="2">
    <location>
        <begin position="591"/>
        <end position="612"/>
    </location>
</feature>
<dbReference type="SUPFAM" id="SSF69318">
    <property type="entry name" value="Integrin alpha N-terminal domain"/>
    <property type="match status" value="1"/>
</dbReference>
<comment type="caution">
    <text evidence="5">The sequence shown here is derived from an EMBL/GenBank/DDBJ whole genome shotgun (WGS) entry which is preliminary data.</text>
</comment>
<keyword evidence="6" id="KW-1185">Reference proteome</keyword>
<organism evidence="5 6">
    <name type="scientific">Streptomyces noboritoensis</name>
    <dbReference type="NCBI Taxonomy" id="67337"/>
    <lineage>
        <taxon>Bacteria</taxon>
        <taxon>Bacillati</taxon>
        <taxon>Actinomycetota</taxon>
        <taxon>Actinomycetes</taxon>
        <taxon>Kitasatosporales</taxon>
        <taxon>Streptomycetaceae</taxon>
        <taxon>Streptomyces</taxon>
    </lineage>
</organism>